<feature type="compositionally biased region" description="Polar residues" evidence="8">
    <location>
        <begin position="512"/>
        <end position="523"/>
    </location>
</feature>
<feature type="compositionally biased region" description="Polar residues" evidence="8">
    <location>
        <begin position="1122"/>
        <end position="1143"/>
    </location>
</feature>
<evidence type="ECO:0000259" key="9">
    <source>
        <dbReference type="PROSITE" id="PS50011"/>
    </source>
</evidence>
<dbReference type="Gene3D" id="1.10.510.10">
    <property type="entry name" value="Transferase(Phosphotransferase) domain 1"/>
    <property type="match status" value="1"/>
</dbReference>
<feature type="domain" description="Protein kinase" evidence="9">
    <location>
        <begin position="1425"/>
        <end position="1708"/>
    </location>
</feature>
<feature type="region of interest" description="Disordered" evidence="8">
    <location>
        <begin position="349"/>
        <end position="392"/>
    </location>
</feature>
<accession>A0A427YJX9</accession>
<feature type="compositionally biased region" description="Polar residues" evidence="8">
    <location>
        <begin position="374"/>
        <end position="392"/>
    </location>
</feature>
<feature type="compositionally biased region" description="Low complexity" evidence="8">
    <location>
        <begin position="824"/>
        <end position="836"/>
    </location>
</feature>
<feature type="compositionally biased region" description="Low complexity" evidence="8">
    <location>
        <begin position="731"/>
        <end position="747"/>
    </location>
</feature>
<proteinExistence type="inferred from homology"/>
<dbReference type="STRING" id="1890683.A0A427YJX9"/>
<feature type="compositionally biased region" description="Polar residues" evidence="8">
    <location>
        <begin position="676"/>
        <end position="691"/>
    </location>
</feature>
<dbReference type="GO" id="GO:0005856">
    <property type="term" value="C:cytoskeleton"/>
    <property type="evidence" value="ECO:0007669"/>
    <property type="project" value="TreeGrafter"/>
</dbReference>
<evidence type="ECO:0000256" key="4">
    <source>
        <dbReference type="ARBA" id="ARBA00022741"/>
    </source>
</evidence>
<feature type="compositionally biased region" description="Polar residues" evidence="8">
    <location>
        <begin position="1038"/>
        <end position="1063"/>
    </location>
</feature>
<dbReference type="PROSITE" id="PS50011">
    <property type="entry name" value="PROTEIN_KINASE_DOM"/>
    <property type="match status" value="1"/>
</dbReference>
<feature type="region of interest" description="Disordered" evidence="8">
    <location>
        <begin position="240"/>
        <end position="266"/>
    </location>
</feature>
<feature type="region of interest" description="Disordered" evidence="8">
    <location>
        <begin position="1"/>
        <end position="121"/>
    </location>
</feature>
<feature type="compositionally biased region" description="Low complexity" evidence="8">
    <location>
        <begin position="934"/>
        <end position="946"/>
    </location>
</feature>
<feature type="compositionally biased region" description="Low complexity" evidence="8">
    <location>
        <begin position="1274"/>
        <end position="1287"/>
    </location>
</feature>
<dbReference type="PANTHER" id="PTHR24058:SF22">
    <property type="entry name" value="DUAL SPECIFICITY TYROSINE-PHOSPHORYLATION-REGULATED KINASE 4"/>
    <property type="match status" value="1"/>
</dbReference>
<feature type="compositionally biased region" description="Polar residues" evidence="8">
    <location>
        <begin position="1794"/>
        <end position="1820"/>
    </location>
</feature>
<dbReference type="PROSITE" id="PS00107">
    <property type="entry name" value="PROTEIN_KINASE_ATP"/>
    <property type="match status" value="1"/>
</dbReference>
<keyword evidence="2" id="KW-0723">Serine/threonine-protein kinase</keyword>
<organism evidence="10 11">
    <name type="scientific">Saitozyma podzolica</name>
    <dbReference type="NCBI Taxonomy" id="1890683"/>
    <lineage>
        <taxon>Eukaryota</taxon>
        <taxon>Fungi</taxon>
        <taxon>Dikarya</taxon>
        <taxon>Basidiomycota</taxon>
        <taxon>Agaricomycotina</taxon>
        <taxon>Tremellomycetes</taxon>
        <taxon>Tremellales</taxon>
        <taxon>Trimorphomycetaceae</taxon>
        <taxon>Saitozyma</taxon>
    </lineage>
</organism>
<evidence type="ECO:0000256" key="1">
    <source>
        <dbReference type="ARBA" id="ARBA00008867"/>
    </source>
</evidence>
<keyword evidence="6 7" id="KW-0067">ATP-binding</keyword>
<dbReference type="InterPro" id="IPR000719">
    <property type="entry name" value="Prot_kinase_dom"/>
</dbReference>
<feature type="region of interest" description="Disordered" evidence="8">
    <location>
        <begin position="637"/>
        <end position="788"/>
    </location>
</feature>
<feature type="compositionally biased region" description="Polar residues" evidence="8">
    <location>
        <begin position="240"/>
        <end position="262"/>
    </location>
</feature>
<feature type="compositionally biased region" description="Polar residues" evidence="8">
    <location>
        <begin position="475"/>
        <end position="485"/>
    </location>
</feature>
<dbReference type="InterPro" id="IPR011009">
    <property type="entry name" value="Kinase-like_dom_sf"/>
</dbReference>
<feature type="compositionally biased region" description="Low complexity" evidence="8">
    <location>
        <begin position="83"/>
        <end position="95"/>
    </location>
</feature>
<feature type="region of interest" description="Disordered" evidence="8">
    <location>
        <begin position="596"/>
        <end position="625"/>
    </location>
</feature>
<feature type="region of interest" description="Disordered" evidence="8">
    <location>
        <begin position="1163"/>
        <end position="1291"/>
    </location>
</feature>
<feature type="compositionally biased region" description="Basic and acidic residues" evidence="8">
    <location>
        <begin position="524"/>
        <end position="540"/>
    </location>
</feature>
<feature type="compositionally biased region" description="Basic and acidic residues" evidence="8">
    <location>
        <begin position="1245"/>
        <end position="1256"/>
    </location>
</feature>
<evidence type="ECO:0000256" key="2">
    <source>
        <dbReference type="ARBA" id="ARBA00022527"/>
    </source>
</evidence>
<dbReference type="InterPro" id="IPR017441">
    <property type="entry name" value="Protein_kinase_ATP_BS"/>
</dbReference>
<evidence type="ECO:0000256" key="5">
    <source>
        <dbReference type="ARBA" id="ARBA00022777"/>
    </source>
</evidence>
<protein>
    <recommendedName>
        <fullName evidence="9">Protein kinase domain-containing protein</fullName>
    </recommendedName>
</protein>
<keyword evidence="5" id="KW-0418">Kinase</keyword>
<evidence type="ECO:0000256" key="3">
    <source>
        <dbReference type="ARBA" id="ARBA00022679"/>
    </source>
</evidence>
<feature type="compositionally biased region" description="Polar residues" evidence="8">
    <location>
        <begin position="984"/>
        <end position="996"/>
    </location>
</feature>
<evidence type="ECO:0000256" key="8">
    <source>
        <dbReference type="SAM" id="MobiDB-lite"/>
    </source>
</evidence>
<feature type="compositionally biased region" description="Polar residues" evidence="8">
    <location>
        <begin position="198"/>
        <end position="207"/>
    </location>
</feature>
<keyword evidence="3" id="KW-0808">Transferase</keyword>
<evidence type="ECO:0000256" key="7">
    <source>
        <dbReference type="PROSITE-ProRule" id="PRU10141"/>
    </source>
</evidence>
<feature type="binding site" evidence="7">
    <location>
        <position position="1454"/>
    </location>
    <ligand>
        <name>ATP</name>
        <dbReference type="ChEBI" id="CHEBI:30616"/>
    </ligand>
</feature>
<dbReference type="EMBL" id="RSCD01000008">
    <property type="protein sequence ID" value="RSH91395.1"/>
    <property type="molecule type" value="Genomic_DNA"/>
</dbReference>
<feature type="region of interest" description="Disordered" evidence="8">
    <location>
        <begin position="196"/>
        <end position="222"/>
    </location>
</feature>
<dbReference type="Pfam" id="PF00069">
    <property type="entry name" value="Pkinase"/>
    <property type="match status" value="1"/>
</dbReference>
<feature type="compositionally biased region" description="Polar residues" evidence="8">
    <location>
        <begin position="596"/>
        <end position="611"/>
    </location>
</feature>
<feature type="compositionally biased region" description="Basic and acidic residues" evidence="8">
    <location>
        <begin position="350"/>
        <end position="360"/>
    </location>
</feature>
<evidence type="ECO:0000313" key="10">
    <source>
        <dbReference type="EMBL" id="RSH91395.1"/>
    </source>
</evidence>
<gene>
    <name evidence="10" type="ORF">EHS25_009694</name>
</gene>
<dbReference type="PANTHER" id="PTHR24058">
    <property type="entry name" value="DUAL SPECIFICITY PROTEIN KINASE"/>
    <property type="match status" value="1"/>
</dbReference>
<evidence type="ECO:0000313" key="11">
    <source>
        <dbReference type="Proteomes" id="UP000279259"/>
    </source>
</evidence>
<dbReference type="Gene3D" id="3.30.200.20">
    <property type="entry name" value="Phosphorylase Kinase, domain 1"/>
    <property type="match status" value="1"/>
</dbReference>
<feature type="compositionally biased region" description="Low complexity" evidence="8">
    <location>
        <begin position="1217"/>
        <end position="1230"/>
    </location>
</feature>
<dbReference type="GO" id="GO:0005737">
    <property type="term" value="C:cytoplasm"/>
    <property type="evidence" value="ECO:0007669"/>
    <property type="project" value="TreeGrafter"/>
</dbReference>
<feature type="compositionally biased region" description="Low complexity" evidence="8">
    <location>
        <begin position="102"/>
        <end position="111"/>
    </location>
</feature>
<comment type="similarity">
    <text evidence="1">Belongs to the protein kinase superfamily. CMGC Ser/Thr protein kinase family. MNB/DYRK subfamily.</text>
</comment>
<dbReference type="SUPFAM" id="SSF56112">
    <property type="entry name" value="Protein kinase-like (PK-like)"/>
    <property type="match status" value="1"/>
</dbReference>
<keyword evidence="4 7" id="KW-0547">Nucleotide-binding</keyword>
<dbReference type="CDD" id="cd14210">
    <property type="entry name" value="PKc_DYRK"/>
    <property type="match status" value="1"/>
</dbReference>
<feature type="compositionally biased region" description="Basic and acidic residues" evidence="8">
    <location>
        <begin position="711"/>
        <end position="722"/>
    </location>
</feature>
<feature type="compositionally biased region" description="Low complexity" evidence="8">
    <location>
        <begin position="1727"/>
        <end position="1741"/>
    </location>
</feature>
<dbReference type="GO" id="GO:0004674">
    <property type="term" value="F:protein serine/threonine kinase activity"/>
    <property type="evidence" value="ECO:0007669"/>
    <property type="project" value="UniProtKB-KW"/>
</dbReference>
<reference evidence="10 11" key="1">
    <citation type="submission" date="2018-11" db="EMBL/GenBank/DDBJ databases">
        <title>Genome sequence of Saitozyma podzolica DSM 27192.</title>
        <authorList>
            <person name="Aliyu H."/>
            <person name="Gorte O."/>
            <person name="Ochsenreither K."/>
        </authorList>
    </citation>
    <scope>NUCLEOTIDE SEQUENCE [LARGE SCALE GENOMIC DNA]</scope>
    <source>
        <strain evidence="10 11">DSM 27192</strain>
    </source>
</reference>
<feature type="region of interest" description="Disordered" evidence="8">
    <location>
        <begin position="427"/>
        <end position="552"/>
    </location>
</feature>
<evidence type="ECO:0000256" key="6">
    <source>
        <dbReference type="ARBA" id="ARBA00022840"/>
    </source>
</evidence>
<name>A0A427YJX9_9TREE</name>
<comment type="caution">
    <text evidence="10">The sequence shown here is derived from an EMBL/GenBank/DDBJ whole genome shotgun (WGS) entry which is preliminary data.</text>
</comment>
<feature type="compositionally biased region" description="Polar residues" evidence="8">
    <location>
        <begin position="890"/>
        <end position="906"/>
    </location>
</feature>
<dbReference type="InterPro" id="IPR050494">
    <property type="entry name" value="Ser_Thr_dual-spec_kinase"/>
</dbReference>
<dbReference type="GO" id="GO:0005524">
    <property type="term" value="F:ATP binding"/>
    <property type="evidence" value="ECO:0007669"/>
    <property type="project" value="UniProtKB-UniRule"/>
</dbReference>
<dbReference type="OrthoDB" id="9332038at2759"/>
<sequence>MTFSHAARPYPSAGPSHRRSASMGYSDGDFHPLPPVVSDGDRFLDAVSENELFRPPQLANPPPTHPRAVTDPTGVAHPVYQTPSGSSFSPSASTPSRDRLPSSSSMTSVGGSLRGRRAPVPAALDLSPSSERYRMEAIEETKYAPSRDLGLGASTAPEGRRVVTDPVEQPRSTYLESAPTLPPLHMSNHGPSAYVPPRSSSMAQFSPSAPAVPLSAVGNGSRRDSAGDILLDSYYLRASSRSTNDQLSPNPYSTFSPTTPDQTDPETLDRRMLIGVGELSTPRWTSAHGHLRTPSVPQTFGVSPPMPPPASMHVGSAPHHWVKGESGLGLGVGVGVGVGAGVGVGVGIMEKVEESPQRETRTRHRSMSHHESPPRTQQQTREYNSVRPTPSTERASILSLGALGDFTFDSTMEAALAATMSLEDVIPPHTAPMPPAARFTSAPPAPLPQPALQPGVPSPGSARQRIYARRHSRQLAATSPPTSVQELPPMAPANLAPTQAPLPSPARAKLTPPSSADSQTFSRSSRESRKTPPAKDRDGSNARARHSPSASHHDIIKHFAPKDFSHLPPSPSSASINQFLRASGSVNNFASVGTPPANTAQSYFSPSTTRLARSDSGALRSGKHGWDVDRDTAEALRKLDGLGGTPKNKSKARMSAVGPSSRPGTPKSKMSDKPSGKQSVTSEPESSSPLNTWIDIAEELPAVPPRGRLRSFGEEIPEKRESSSSTSFVGTPTSRESLPTTSTTPSSAKEKSRRTSAGSEVSATSDISIHPEGSYEKVGELAVPPVPPLPKGYVSMRQGLAQAQYIPLQEPSPINDFAPPLSSPPTSTQSTTSDGSTKPKINKKWSFSSALNLKLHREPSSPSAAPSDFLEPGPSTPWSEIQRAELGSPRSESSAMTRHDSQSITPVPSALAVPKAQPSSKRLTPSGIPFFRRASSSSIQSKASSITPPQASIPETPRTAAPSKIPSSGQSRKSVLMHLPSMLRGSNSKRGLSQQLAPAPEPTGPEPVSASLGWKGRARGKVSAPPEIMDHVVKPKSSVESGLNRASVSSNHSESTVNGSTRPNLPAIAGSPSVRPVASSTSLRAAPPSATPTKIPRIVGGRTNLPSPSSSNMPPPAVPLPSSRSGHLSTASASARTVSNTGSIGDLTRTGLSEFGAINGAGVRQTTSGAHRNHLLAPMSSRPEPKRQFARPAEIPVRRDQPGNMPPSRRNLPQPPSSSTVTAMTVSAAAKRTSRDVRPPLSRRGSKDTPSDKESSSGEATTIKPSKSLHSKLSVPAAAPRIPSSSSVGAPGLGLRKSSLVTESPSVSPDQDDEAAADAEMVAYVNRRRARRASGNKKDDLADVNDFPEDIEPATPMTQRTFISKHLARLSDFERKEVLDFDQIYFVPHSRIIRPSQPGGEYNHGYDDERGDYLVVEGDHLCYRYEVTGVLGKGSFGQVLGCRDHKTGGNVAVKIIRNKKRFHAQALVEVKILQQLVEWDPEDKHFMVRMTDHFYFRGHLCIVTELLSINLYELIKANQFAGFSTVLIRRFTVQMLASLQLMRSHRIVHCDLKPEVIDFGSSCLETEKVYTYIQSRFYRSPEVILGMNYAMAIDMWSLGCILAELYTGVPIFPGENEQEQLACIMEVLGVPDRYIVEKASRRKHFFDATGAPRPFVNAKGRRRRPGTKTLAAVLKCDDELFVDFIAKCLAWDPDKRLKPQPAMRHPWILASRRRQVPTPSIPDRASQRSSSTSFLGSSRNSIRAIGNLANNDSGGSSGGSSQRDKKSLLISPPTPLMARQPSQAVPSSAPRMGHSSSSNRLAHTSLRNSTLMVPTKVSLN</sequence>
<feature type="region of interest" description="Disordered" evidence="8">
    <location>
        <begin position="1706"/>
        <end position="1820"/>
    </location>
</feature>
<keyword evidence="11" id="KW-1185">Reference proteome</keyword>
<feature type="region of interest" description="Disordered" evidence="8">
    <location>
        <begin position="856"/>
        <end position="1144"/>
    </location>
</feature>
<dbReference type="Proteomes" id="UP000279259">
    <property type="component" value="Unassembled WGS sequence"/>
</dbReference>
<feature type="compositionally biased region" description="Polar residues" evidence="8">
    <location>
        <begin position="755"/>
        <end position="767"/>
    </location>
</feature>
<feature type="region of interest" description="Disordered" evidence="8">
    <location>
        <begin position="804"/>
        <end position="843"/>
    </location>
</feature>